<accession>A0A820KMZ0</accession>
<sequence>MNGLEFRLANGYVSYQKNESNQVLLCSKKFLLGLQQPGFLTNLNHLIPWDINPHNNQTSTTNAAGGGAAQYHQQRTTATRSYKNNRR</sequence>
<dbReference type="Proteomes" id="UP000663874">
    <property type="component" value="Unassembled WGS sequence"/>
</dbReference>
<feature type="region of interest" description="Disordered" evidence="1">
    <location>
        <begin position="53"/>
        <end position="87"/>
    </location>
</feature>
<evidence type="ECO:0000256" key="1">
    <source>
        <dbReference type="SAM" id="MobiDB-lite"/>
    </source>
</evidence>
<proteinExistence type="predicted"/>
<feature type="compositionally biased region" description="Polar residues" evidence="1">
    <location>
        <begin position="71"/>
        <end position="87"/>
    </location>
</feature>
<organism evidence="2 3">
    <name type="scientific">Rotaria sordida</name>
    <dbReference type="NCBI Taxonomy" id="392033"/>
    <lineage>
        <taxon>Eukaryota</taxon>
        <taxon>Metazoa</taxon>
        <taxon>Spiralia</taxon>
        <taxon>Gnathifera</taxon>
        <taxon>Rotifera</taxon>
        <taxon>Eurotatoria</taxon>
        <taxon>Bdelloidea</taxon>
        <taxon>Philodinida</taxon>
        <taxon>Philodinidae</taxon>
        <taxon>Rotaria</taxon>
    </lineage>
</organism>
<reference evidence="2" key="1">
    <citation type="submission" date="2021-02" db="EMBL/GenBank/DDBJ databases">
        <authorList>
            <person name="Nowell W R."/>
        </authorList>
    </citation>
    <scope>NUCLEOTIDE SEQUENCE</scope>
</reference>
<comment type="caution">
    <text evidence="2">The sequence shown here is derived from an EMBL/GenBank/DDBJ whole genome shotgun (WGS) entry which is preliminary data.</text>
</comment>
<evidence type="ECO:0000313" key="2">
    <source>
        <dbReference type="EMBL" id="CAF4339753.1"/>
    </source>
</evidence>
<feature type="non-terminal residue" evidence="2">
    <location>
        <position position="1"/>
    </location>
</feature>
<gene>
    <name evidence="2" type="ORF">FNK824_LOCUS41970</name>
</gene>
<name>A0A820KMZ0_9BILA</name>
<evidence type="ECO:0000313" key="3">
    <source>
        <dbReference type="Proteomes" id="UP000663874"/>
    </source>
</evidence>
<dbReference type="EMBL" id="CAJOBE010045218">
    <property type="protein sequence ID" value="CAF4339753.1"/>
    <property type="molecule type" value="Genomic_DNA"/>
</dbReference>
<dbReference type="AlphaFoldDB" id="A0A820KMZ0"/>
<feature type="compositionally biased region" description="Polar residues" evidence="1">
    <location>
        <begin position="53"/>
        <end position="62"/>
    </location>
</feature>
<protein>
    <submittedName>
        <fullName evidence="2">Uncharacterized protein</fullName>
    </submittedName>
</protein>